<dbReference type="EMBL" id="JANPWB010000009">
    <property type="protein sequence ID" value="KAJ1155436.1"/>
    <property type="molecule type" value="Genomic_DNA"/>
</dbReference>
<accession>A0AAV7RRI6</accession>
<comment type="caution">
    <text evidence="1">The sequence shown here is derived from an EMBL/GenBank/DDBJ whole genome shotgun (WGS) entry which is preliminary data.</text>
</comment>
<dbReference type="AlphaFoldDB" id="A0AAV7RRI6"/>
<protein>
    <submittedName>
        <fullName evidence="1">Uncharacterized protein</fullName>
    </submittedName>
</protein>
<sequence>MRRSSGASSSHEPPGLYFRHGASSCAILPPTASPGFSESVLTALGTGAAVRAAPTGPSLPCSASTAPGPISVPAPDAATSAVAYRIVLVRSRM</sequence>
<name>A0AAV7RRI6_PLEWA</name>
<reference evidence="1" key="1">
    <citation type="journal article" date="2022" name="bioRxiv">
        <title>Sequencing and chromosome-scale assembly of the giantPleurodeles waltlgenome.</title>
        <authorList>
            <person name="Brown T."/>
            <person name="Elewa A."/>
            <person name="Iarovenko S."/>
            <person name="Subramanian E."/>
            <person name="Araus A.J."/>
            <person name="Petzold A."/>
            <person name="Susuki M."/>
            <person name="Suzuki K.-i.T."/>
            <person name="Hayashi T."/>
            <person name="Toyoda A."/>
            <person name="Oliveira C."/>
            <person name="Osipova E."/>
            <person name="Leigh N.D."/>
            <person name="Simon A."/>
            <person name="Yun M.H."/>
        </authorList>
    </citation>
    <scope>NUCLEOTIDE SEQUENCE</scope>
    <source>
        <strain evidence="1">20211129_DDA</strain>
        <tissue evidence="1">Liver</tissue>
    </source>
</reference>
<keyword evidence="2" id="KW-1185">Reference proteome</keyword>
<evidence type="ECO:0000313" key="2">
    <source>
        <dbReference type="Proteomes" id="UP001066276"/>
    </source>
</evidence>
<evidence type="ECO:0000313" key="1">
    <source>
        <dbReference type="EMBL" id="KAJ1155436.1"/>
    </source>
</evidence>
<proteinExistence type="predicted"/>
<organism evidence="1 2">
    <name type="scientific">Pleurodeles waltl</name>
    <name type="common">Iberian ribbed newt</name>
    <dbReference type="NCBI Taxonomy" id="8319"/>
    <lineage>
        <taxon>Eukaryota</taxon>
        <taxon>Metazoa</taxon>
        <taxon>Chordata</taxon>
        <taxon>Craniata</taxon>
        <taxon>Vertebrata</taxon>
        <taxon>Euteleostomi</taxon>
        <taxon>Amphibia</taxon>
        <taxon>Batrachia</taxon>
        <taxon>Caudata</taxon>
        <taxon>Salamandroidea</taxon>
        <taxon>Salamandridae</taxon>
        <taxon>Pleurodelinae</taxon>
        <taxon>Pleurodeles</taxon>
    </lineage>
</organism>
<dbReference type="Proteomes" id="UP001066276">
    <property type="component" value="Chromosome 5"/>
</dbReference>
<gene>
    <name evidence="1" type="ORF">NDU88_008166</name>
</gene>